<reference evidence="3" key="1">
    <citation type="submission" date="2017-01" db="EMBL/GenBank/DDBJ databases">
        <authorList>
            <person name="Wang Y."/>
            <person name="White M."/>
            <person name="Kvist S."/>
            <person name="Moncalvo J.-M."/>
        </authorList>
    </citation>
    <scope>NUCLEOTIDE SEQUENCE [LARGE SCALE GENOMIC DNA]</scope>
    <source>
        <strain evidence="3">COL-18-3</strain>
    </source>
</reference>
<organism evidence="2 3">
    <name type="scientific">Zancudomyces culisetae</name>
    <name type="common">Gut fungus</name>
    <name type="synonym">Smittium culisetae</name>
    <dbReference type="NCBI Taxonomy" id="1213189"/>
    <lineage>
        <taxon>Eukaryota</taxon>
        <taxon>Fungi</taxon>
        <taxon>Fungi incertae sedis</taxon>
        <taxon>Zoopagomycota</taxon>
        <taxon>Kickxellomycotina</taxon>
        <taxon>Harpellomycetes</taxon>
        <taxon>Harpellales</taxon>
        <taxon>Legeriomycetaceae</taxon>
        <taxon>Zancudomyces</taxon>
    </lineage>
</organism>
<name>A0A1R1PNG2_ZANCU</name>
<comment type="caution">
    <text evidence="2">The sequence shown here is derived from an EMBL/GenBank/DDBJ whole genome shotgun (WGS) entry which is preliminary data.</text>
</comment>
<accession>A0A1R1PNG2</accession>
<dbReference type="AlphaFoldDB" id="A0A1R1PNG2"/>
<proteinExistence type="predicted"/>
<feature type="compositionally biased region" description="Basic and acidic residues" evidence="1">
    <location>
        <begin position="66"/>
        <end position="115"/>
    </location>
</feature>
<protein>
    <submittedName>
        <fullName evidence="2">Uncharacterized protein</fullName>
    </submittedName>
</protein>
<sequence length="143" mass="16097">MGTESGESQAEILRKRRQQRILRSKEDRLKSIKQSFAIPDGDETGMHSPNPIDLEKVRNATSESVHQIEKEKNEEVKHKVEETKEVGESRSKSVDKIKKSDTRAAKLDKSTRNAESEQGNSIAESITGFCVIFLCTTVILLQL</sequence>
<dbReference type="EMBL" id="LSSK01000650">
    <property type="protein sequence ID" value="OMH82505.1"/>
    <property type="molecule type" value="Genomic_DNA"/>
</dbReference>
<dbReference type="Proteomes" id="UP000188320">
    <property type="component" value="Unassembled WGS sequence"/>
</dbReference>
<evidence type="ECO:0000313" key="3">
    <source>
        <dbReference type="Proteomes" id="UP000188320"/>
    </source>
</evidence>
<evidence type="ECO:0000313" key="2">
    <source>
        <dbReference type="EMBL" id="OMH82505.1"/>
    </source>
</evidence>
<keyword evidence="3" id="KW-1185">Reference proteome</keyword>
<gene>
    <name evidence="2" type="ORF">AX774_g4013</name>
</gene>
<evidence type="ECO:0000256" key="1">
    <source>
        <dbReference type="SAM" id="MobiDB-lite"/>
    </source>
</evidence>
<feature type="region of interest" description="Disordered" evidence="1">
    <location>
        <begin position="1"/>
        <end position="119"/>
    </location>
</feature>